<evidence type="ECO:0000256" key="9">
    <source>
        <dbReference type="ARBA" id="ARBA00023315"/>
    </source>
</evidence>
<name>A0A150HC30_9MICO</name>
<dbReference type="NCBIfam" id="NF041874">
    <property type="entry name" value="EPS_EpsC"/>
    <property type="match status" value="1"/>
</dbReference>
<dbReference type="EMBL" id="PKGO01000005">
    <property type="protein sequence ID" value="PKY70339.1"/>
    <property type="molecule type" value="Genomic_DNA"/>
</dbReference>
<dbReference type="PROSITE" id="PS00101">
    <property type="entry name" value="HEXAPEP_TRANSFERASES"/>
    <property type="match status" value="1"/>
</dbReference>
<dbReference type="InterPro" id="IPR001451">
    <property type="entry name" value="Hexapep"/>
</dbReference>
<evidence type="ECO:0000313" key="14">
    <source>
        <dbReference type="Proteomes" id="UP000242755"/>
    </source>
</evidence>
<dbReference type="STRING" id="1176165.GCA_001584405_00385"/>
<evidence type="ECO:0000256" key="8">
    <source>
        <dbReference type="ARBA" id="ARBA00023192"/>
    </source>
</evidence>
<keyword evidence="7" id="KW-0677">Repeat</keyword>
<evidence type="ECO:0000256" key="4">
    <source>
        <dbReference type="ARBA" id="ARBA00018522"/>
    </source>
</evidence>
<dbReference type="InterPro" id="IPR011004">
    <property type="entry name" value="Trimer_LpxA-like_sf"/>
</dbReference>
<evidence type="ECO:0000313" key="13">
    <source>
        <dbReference type="EMBL" id="PKY70339.1"/>
    </source>
</evidence>
<evidence type="ECO:0000256" key="7">
    <source>
        <dbReference type="ARBA" id="ARBA00022737"/>
    </source>
</evidence>
<dbReference type="InterPro" id="IPR053376">
    <property type="entry name" value="Serine_acetyltransferase"/>
</dbReference>
<evidence type="ECO:0000256" key="5">
    <source>
        <dbReference type="ARBA" id="ARBA00022605"/>
    </source>
</evidence>
<dbReference type="Gene3D" id="1.10.3130.10">
    <property type="entry name" value="serine acetyltransferase, domain 1"/>
    <property type="match status" value="1"/>
</dbReference>
<sequence>MSRLLKGALLAGSAALSTAAAVGLSKPNVRATVREDLDNARRRDPAATNDVVTALSYPGLHAIWAHRGIHRLWNRPGGKAPARLLSQAVRALTGIEIHPGATIGRRFFIDHGSGVVIGETAEIGDDVMLYHQVTLGGTSTEAVKRHPTIGNDVLIGAGAVVLGPVEVGDGSSVGANAVVVGDVPDGTIAVGIPAKIKRPKERHVPTHGEVELVDPAIWI</sequence>
<dbReference type="GO" id="GO:0009001">
    <property type="term" value="F:serine O-acetyltransferase activity"/>
    <property type="evidence" value="ECO:0007669"/>
    <property type="project" value="UniProtKB-EC"/>
</dbReference>
<comment type="caution">
    <text evidence="12">The sequence shown here is derived from an EMBL/GenBank/DDBJ whole genome shotgun (WGS) entry which is preliminary data.</text>
</comment>
<keyword evidence="8" id="KW-0198">Cysteine biosynthesis</keyword>
<evidence type="ECO:0000256" key="10">
    <source>
        <dbReference type="ARBA" id="ARBA00049486"/>
    </source>
</evidence>
<dbReference type="FunFam" id="2.160.10.10:FF:000007">
    <property type="entry name" value="Serine acetyltransferase"/>
    <property type="match status" value="1"/>
</dbReference>
<dbReference type="NCBIfam" id="TIGR01172">
    <property type="entry name" value="cysE"/>
    <property type="match status" value="1"/>
</dbReference>
<dbReference type="Proteomes" id="UP000243589">
    <property type="component" value="Unassembled WGS sequence"/>
</dbReference>
<keyword evidence="11" id="KW-0732">Signal</keyword>
<evidence type="ECO:0000313" key="15">
    <source>
        <dbReference type="Proteomes" id="UP000243589"/>
    </source>
</evidence>
<feature type="signal peptide" evidence="11">
    <location>
        <begin position="1"/>
        <end position="19"/>
    </location>
</feature>
<keyword evidence="5" id="KW-0028">Amino-acid biosynthesis</keyword>
<dbReference type="InterPro" id="IPR045304">
    <property type="entry name" value="LbH_SAT"/>
</dbReference>
<dbReference type="InterPro" id="IPR018357">
    <property type="entry name" value="Hexapep_transf_CS"/>
</dbReference>
<dbReference type="AlphaFoldDB" id="A0A150HC30"/>
<keyword evidence="15" id="KW-1185">Reference proteome</keyword>
<accession>A0A150HC30</accession>
<dbReference type="Pfam" id="PF00132">
    <property type="entry name" value="Hexapep"/>
    <property type="match status" value="1"/>
</dbReference>
<protein>
    <recommendedName>
        <fullName evidence="4">Serine acetyltransferase</fullName>
        <ecNumber evidence="3">2.3.1.30</ecNumber>
    </recommendedName>
</protein>
<reference evidence="12 15" key="1">
    <citation type="submission" date="2016-01" db="EMBL/GenBank/DDBJ databases">
        <title>Use of Whole Genome Sequencing to ascertain that Brevibacterium massiliense (Roux, Raoult 2009) is a later heterotypic synonym of Brevibacterium ravenspurgense (Mages 2008).</title>
        <authorList>
            <person name="Bernier A.-M."/>
            <person name="Burdz T."/>
            <person name="Huynh C."/>
            <person name="Pachecho A.L."/>
            <person name="Wiebe D."/>
            <person name="Bonner C."/>
            <person name="Bernard K."/>
        </authorList>
    </citation>
    <scope>NUCLEOTIDE SEQUENCE [LARGE SCALE GENOMIC DNA]</scope>
    <source>
        <strain evidence="12 15">CCUG56047</strain>
    </source>
</reference>
<dbReference type="GO" id="GO:0006535">
    <property type="term" value="P:cysteine biosynthetic process from serine"/>
    <property type="evidence" value="ECO:0007669"/>
    <property type="project" value="InterPro"/>
</dbReference>
<evidence type="ECO:0000256" key="3">
    <source>
        <dbReference type="ARBA" id="ARBA00013266"/>
    </source>
</evidence>
<evidence type="ECO:0000313" key="12">
    <source>
        <dbReference type="EMBL" id="KXZ59621.1"/>
    </source>
</evidence>
<dbReference type="InterPro" id="IPR042122">
    <property type="entry name" value="Ser_AcTrfase_N_sf"/>
</dbReference>
<dbReference type="PATRIC" id="fig|479117.4.peg.89"/>
<dbReference type="RefSeq" id="WP_061943377.1">
    <property type="nucleotide sequence ID" value="NZ_JAKRCZ010000008.1"/>
</dbReference>
<evidence type="ECO:0000256" key="11">
    <source>
        <dbReference type="SAM" id="SignalP"/>
    </source>
</evidence>
<comment type="catalytic activity">
    <reaction evidence="10">
        <text>L-serine + acetyl-CoA = O-acetyl-L-serine + CoA</text>
        <dbReference type="Rhea" id="RHEA:24560"/>
        <dbReference type="ChEBI" id="CHEBI:33384"/>
        <dbReference type="ChEBI" id="CHEBI:57287"/>
        <dbReference type="ChEBI" id="CHEBI:57288"/>
        <dbReference type="ChEBI" id="CHEBI:58340"/>
        <dbReference type="EC" id="2.3.1.30"/>
    </reaction>
</comment>
<dbReference type="PANTHER" id="PTHR42811">
    <property type="entry name" value="SERINE ACETYLTRANSFERASE"/>
    <property type="match status" value="1"/>
</dbReference>
<comment type="similarity">
    <text evidence="2">Belongs to the transferase hexapeptide repeat family.</text>
</comment>
<evidence type="ECO:0000256" key="2">
    <source>
        <dbReference type="ARBA" id="ARBA00007274"/>
    </source>
</evidence>
<dbReference type="Proteomes" id="UP000242755">
    <property type="component" value="Unassembled WGS sequence"/>
</dbReference>
<proteinExistence type="inferred from homology"/>
<dbReference type="CDD" id="cd03354">
    <property type="entry name" value="LbH_SAT"/>
    <property type="match status" value="1"/>
</dbReference>
<dbReference type="EMBL" id="LQQC01000002">
    <property type="protein sequence ID" value="KXZ59621.1"/>
    <property type="molecule type" value="Genomic_DNA"/>
</dbReference>
<feature type="chain" id="PRO_5038292768" description="Serine acetyltransferase" evidence="11">
    <location>
        <begin position="20"/>
        <end position="219"/>
    </location>
</feature>
<organism evidence="12 15">
    <name type="scientific">Brevibacterium ravenspurgense</name>
    <dbReference type="NCBI Taxonomy" id="479117"/>
    <lineage>
        <taxon>Bacteria</taxon>
        <taxon>Bacillati</taxon>
        <taxon>Actinomycetota</taxon>
        <taxon>Actinomycetes</taxon>
        <taxon>Micrococcales</taxon>
        <taxon>Brevibacteriaceae</taxon>
        <taxon>Brevibacterium</taxon>
    </lineage>
</organism>
<evidence type="ECO:0000256" key="1">
    <source>
        <dbReference type="ARBA" id="ARBA00004876"/>
    </source>
</evidence>
<keyword evidence="9 12" id="KW-0012">Acyltransferase</keyword>
<keyword evidence="6 12" id="KW-0808">Transferase</keyword>
<evidence type="ECO:0000256" key="6">
    <source>
        <dbReference type="ARBA" id="ARBA00022679"/>
    </source>
</evidence>
<dbReference type="EC" id="2.3.1.30" evidence="3"/>
<dbReference type="SUPFAM" id="SSF51161">
    <property type="entry name" value="Trimeric LpxA-like enzymes"/>
    <property type="match status" value="1"/>
</dbReference>
<dbReference type="GO" id="GO:0005737">
    <property type="term" value="C:cytoplasm"/>
    <property type="evidence" value="ECO:0007669"/>
    <property type="project" value="InterPro"/>
</dbReference>
<dbReference type="Gene3D" id="2.160.10.10">
    <property type="entry name" value="Hexapeptide repeat proteins"/>
    <property type="match status" value="1"/>
</dbReference>
<dbReference type="InterPro" id="IPR005881">
    <property type="entry name" value="Ser_O-AcTrfase"/>
</dbReference>
<gene>
    <name evidence="12" type="primary">cysE</name>
    <name evidence="12" type="ORF">Bravens_00091</name>
    <name evidence="13" type="ORF">CYJ40_06325</name>
</gene>
<reference evidence="13 14" key="2">
    <citation type="submission" date="2017-12" db="EMBL/GenBank/DDBJ databases">
        <title>Phylogenetic diversity of female urinary microbiome.</title>
        <authorList>
            <person name="Thomas-White K."/>
            <person name="Wolfe A.J."/>
        </authorList>
    </citation>
    <scope>NUCLEOTIDE SEQUENCE [LARGE SCALE GENOMIC DNA]</scope>
    <source>
        <strain evidence="13 14">UMB0426</strain>
    </source>
</reference>
<comment type="pathway">
    <text evidence="1">Amino-acid biosynthesis; L-cysteine biosynthesis; L-cysteine from L-serine: step 1/2.</text>
</comment>